<feature type="compositionally biased region" description="Polar residues" evidence="1">
    <location>
        <begin position="130"/>
        <end position="142"/>
    </location>
</feature>
<evidence type="ECO:0000256" key="1">
    <source>
        <dbReference type="SAM" id="MobiDB-lite"/>
    </source>
</evidence>
<accession>A0A5C3LA27</accession>
<dbReference type="OrthoDB" id="3065051at2759"/>
<name>A0A5C3LA27_COPMA</name>
<keyword evidence="3" id="KW-1185">Reference proteome</keyword>
<evidence type="ECO:0000313" key="3">
    <source>
        <dbReference type="Proteomes" id="UP000307440"/>
    </source>
</evidence>
<dbReference type="AlphaFoldDB" id="A0A5C3LA27"/>
<organism evidence="2 3">
    <name type="scientific">Coprinopsis marcescibilis</name>
    <name type="common">Agaric fungus</name>
    <name type="synonym">Psathyrella marcescibilis</name>
    <dbReference type="NCBI Taxonomy" id="230819"/>
    <lineage>
        <taxon>Eukaryota</taxon>
        <taxon>Fungi</taxon>
        <taxon>Dikarya</taxon>
        <taxon>Basidiomycota</taxon>
        <taxon>Agaricomycotina</taxon>
        <taxon>Agaricomycetes</taxon>
        <taxon>Agaricomycetidae</taxon>
        <taxon>Agaricales</taxon>
        <taxon>Agaricineae</taxon>
        <taxon>Psathyrellaceae</taxon>
        <taxon>Coprinopsis</taxon>
    </lineage>
</organism>
<feature type="region of interest" description="Disordered" evidence="1">
    <location>
        <begin position="82"/>
        <end position="158"/>
    </location>
</feature>
<feature type="region of interest" description="Disordered" evidence="1">
    <location>
        <begin position="1"/>
        <end position="41"/>
    </location>
</feature>
<proteinExistence type="predicted"/>
<sequence>MAVLTKVASGMKRRIPSSTGGAQQVAPRQQHPVSQAPDLKRWSDFMNPFPPVGPGGYTKYYKSKNGAPTNLHFQLPPLCHINYFTSPQPKPSPKAPSQSSRKFHSRPDKGNLHKLTSIPESTLEIPDLQAPQSPTSTIQSPGGSLRRRKRRLLRTPSIEREFADARALFASQTDLGRSGSTSSSHSSTTQRTHLSSSSDSDDLNFSPTSTESDMPLTPRDDSIQNDHHFNYLTTDPYVKRRDVYEGVLGEGGEEEGYHSFQRPESWATYRTARSQFSEV</sequence>
<feature type="compositionally biased region" description="Low complexity" evidence="1">
    <location>
        <begin position="175"/>
        <end position="198"/>
    </location>
</feature>
<evidence type="ECO:0000313" key="2">
    <source>
        <dbReference type="EMBL" id="TFK29525.1"/>
    </source>
</evidence>
<reference evidence="2 3" key="1">
    <citation type="journal article" date="2019" name="Nat. Ecol. Evol.">
        <title>Megaphylogeny resolves global patterns of mushroom evolution.</title>
        <authorList>
            <person name="Varga T."/>
            <person name="Krizsan K."/>
            <person name="Foldi C."/>
            <person name="Dima B."/>
            <person name="Sanchez-Garcia M."/>
            <person name="Sanchez-Ramirez S."/>
            <person name="Szollosi G.J."/>
            <person name="Szarkandi J.G."/>
            <person name="Papp V."/>
            <person name="Albert L."/>
            <person name="Andreopoulos W."/>
            <person name="Angelini C."/>
            <person name="Antonin V."/>
            <person name="Barry K.W."/>
            <person name="Bougher N.L."/>
            <person name="Buchanan P."/>
            <person name="Buyck B."/>
            <person name="Bense V."/>
            <person name="Catcheside P."/>
            <person name="Chovatia M."/>
            <person name="Cooper J."/>
            <person name="Damon W."/>
            <person name="Desjardin D."/>
            <person name="Finy P."/>
            <person name="Geml J."/>
            <person name="Haridas S."/>
            <person name="Hughes K."/>
            <person name="Justo A."/>
            <person name="Karasinski D."/>
            <person name="Kautmanova I."/>
            <person name="Kiss B."/>
            <person name="Kocsube S."/>
            <person name="Kotiranta H."/>
            <person name="LaButti K.M."/>
            <person name="Lechner B.E."/>
            <person name="Liimatainen K."/>
            <person name="Lipzen A."/>
            <person name="Lukacs Z."/>
            <person name="Mihaltcheva S."/>
            <person name="Morgado L.N."/>
            <person name="Niskanen T."/>
            <person name="Noordeloos M.E."/>
            <person name="Ohm R.A."/>
            <person name="Ortiz-Santana B."/>
            <person name="Ovrebo C."/>
            <person name="Racz N."/>
            <person name="Riley R."/>
            <person name="Savchenko A."/>
            <person name="Shiryaev A."/>
            <person name="Soop K."/>
            <person name="Spirin V."/>
            <person name="Szebenyi C."/>
            <person name="Tomsovsky M."/>
            <person name="Tulloss R.E."/>
            <person name="Uehling J."/>
            <person name="Grigoriev I.V."/>
            <person name="Vagvolgyi C."/>
            <person name="Papp T."/>
            <person name="Martin F.M."/>
            <person name="Miettinen O."/>
            <person name="Hibbett D.S."/>
            <person name="Nagy L.G."/>
        </authorList>
    </citation>
    <scope>NUCLEOTIDE SEQUENCE [LARGE SCALE GENOMIC DNA]</scope>
    <source>
        <strain evidence="2 3">CBS 121175</strain>
    </source>
</reference>
<gene>
    <name evidence="2" type="ORF">FA15DRAFT_347584</name>
</gene>
<dbReference type="EMBL" id="ML210149">
    <property type="protein sequence ID" value="TFK29525.1"/>
    <property type="molecule type" value="Genomic_DNA"/>
</dbReference>
<feature type="compositionally biased region" description="Basic and acidic residues" evidence="1">
    <location>
        <begin position="218"/>
        <end position="229"/>
    </location>
</feature>
<feature type="compositionally biased region" description="Polar residues" evidence="1">
    <location>
        <begin position="203"/>
        <end position="212"/>
    </location>
</feature>
<dbReference type="Proteomes" id="UP000307440">
    <property type="component" value="Unassembled WGS sequence"/>
</dbReference>
<protein>
    <submittedName>
        <fullName evidence="2">Uncharacterized protein</fullName>
    </submittedName>
</protein>
<feature type="region of interest" description="Disordered" evidence="1">
    <location>
        <begin position="173"/>
        <end position="232"/>
    </location>
</feature>